<gene>
    <name evidence="2" type="ORF">HYPSUDRAFT_206155</name>
</gene>
<dbReference type="AlphaFoldDB" id="A0A0D2M322"/>
<proteinExistence type="predicted"/>
<evidence type="ECO:0000313" key="2">
    <source>
        <dbReference type="EMBL" id="KJA17563.1"/>
    </source>
</evidence>
<protein>
    <submittedName>
        <fullName evidence="2">Uncharacterized protein</fullName>
    </submittedName>
</protein>
<reference evidence="3" key="1">
    <citation type="submission" date="2014-04" db="EMBL/GenBank/DDBJ databases">
        <title>Evolutionary Origins and Diversification of the Mycorrhizal Mutualists.</title>
        <authorList>
            <consortium name="DOE Joint Genome Institute"/>
            <consortium name="Mycorrhizal Genomics Consortium"/>
            <person name="Kohler A."/>
            <person name="Kuo A."/>
            <person name="Nagy L.G."/>
            <person name="Floudas D."/>
            <person name="Copeland A."/>
            <person name="Barry K.W."/>
            <person name="Cichocki N."/>
            <person name="Veneault-Fourrey C."/>
            <person name="LaButti K."/>
            <person name="Lindquist E.A."/>
            <person name="Lipzen A."/>
            <person name="Lundell T."/>
            <person name="Morin E."/>
            <person name="Murat C."/>
            <person name="Riley R."/>
            <person name="Ohm R."/>
            <person name="Sun H."/>
            <person name="Tunlid A."/>
            <person name="Henrissat B."/>
            <person name="Grigoriev I.V."/>
            <person name="Hibbett D.S."/>
            <person name="Martin F."/>
        </authorList>
    </citation>
    <scope>NUCLEOTIDE SEQUENCE [LARGE SCALE GENOMIC DNA]</scope>
    <source>
        <strain evidence="3">FD-334 SS-4</strain>
    </source>
</reference>
<evidence type="ECO:0000256" key="1">
    <source>
        <dbReference type="SAM" id="MobiDB-lite"/>
    </source>
</evidence>
<feature type="region of interest" description="Disordered" evidence="1">
    <location>
        <begin position="71"/>
        <end position="108"/>
    </location>
</feature>
<keyword evidence="3" id="KW-1185">Reference proteome</keyword>
<evidence type="ECO:0000313" key="3">
    <source>
        <dbReference type="Proteomes" id="UP000054270"/>
    </source>
</evidence>
<accession>A0A0D2M322</accession>
<dbReference type="Proteomes" id="UP000054270">
    <property type="component" value="Unassembled WGS sequence"/>
</dbReference>
<dbReference type="STRING" id="945553.A0A0D2M322"/>
<dbReference type="OrthoDB" id="2017974at2759"/>
<sequence length="108" mass="11722">MINHGLMSLPGRLHSQHNTECWVMLTSGCPPPLAEDWCLHGMEWVGHKVYERGFWKGGEERQAELEVLDTVEGGELMDGTIKDDDGDDGPGKASSSSTGSDLVCHSAP</sequence>
<name>A0A0D2M322_HYPSF</name>
<dbReference type="EMBL" id="KN817602">
    <property type="protein sequence ID" value="KJA17563.1"/>
    <property type="molecule type" value="Genomic_DNA"/>
</dbReference>
<organism evidence="2 3">
    <name type="scientific">Hypholoma sublateritium (strain FD-334 SS-4)</name>
    <dbReference type="NCBI Taxonomy" id="945553"/>
    <lineage>
        <taxon>Eukaryota</taxon>
        <taxon>Fungi</taxon>
        <taxon>Dikarya</taxon>
        <taxon>Basidiomycota</taxon>
        <taxon>Agaricomycotina</taxon>
        <taxon>Agaricomycetes</taxon>
        <taxon>Agaricomycetidae</taxon>
        <taxon>Agaricales</taxon>
        <taxon>Agaricineae</taxon>
        <taxon>Strophariaceae</taxon>
        <taxon>Hypholoma</taxon>
    </lineage>
</organism>